<dbReference type="PANTHER" id="PTHR22946">
    <property type="entry name" value="DIENELACTONE HYDROLASE DOMAIN-CONTAINING PROTEIN-RELATED"/>
    <property type="match status" value="1"/>
</dbReference>
<protein>
    <submittedName>
        <fullName evidence="5">Alpha/beta hydrolase</fullName>
    </submittedName>
</protein>
<evidence type="ECO:0000256" key="3">
    <source>
        <dbReference type="SAM" id="MobiDB-lite"/>
    </source>
</evidence>
<dbReference type="InterPro" id="IPR022742">
    <property type="entry name" value="Hydrolase_4"/>
</dbReference>
<dbReference type="PRINTS" id="PR00111">
    <property type="entry name" value="ABHYDROLASE"/>
</dbReference>
<dbReference type="SUPFAM" id="SSF53474">
    <property type="entry name" value="alpha/beta-Hydrolases"/>
    <property type="match status" value="1"/>
</dbReference>
<dbReference type="InterPro" id="IPR029058">
    <property type="entry name" value="AB_hydrolase_fold"/>
</dbReference>
<sequence length="329" mass="35577">MSDALLEPDREPARRVAAERPSRERFSTRRLSVDVDGDSCAATLYRPRDVDRPATVILANGFAAEAAFGLDRIAERLADAGYAAVTFDYRGFGDSEGEPLVLPGRQVADWSATVDRVRGIETLGDGIALWGVSLSGGHVVRVAAERDDVDAVVARTPFADGRSLLRSKSPGYLLRATAAGVRDRVGGPVGRPRRVKVYGRPDEFAALNEPGALDGYAALIPRDSTWQNRTRARSLLALPRYRPVTDAESVRCPALVVAGTDDEVVPYATAETLAERLPESSLVALPMGHFDAWDDRFVEVLAHEVAFLDAALGDRTGTVARTDTAERHI</sequence>
<evidence type="ECO:0000313" key="6">
    <source>
        <dbReference type="Proteomes" id="UP001596461"/>
    </source>
</evidence>
<dbReference type="GO" id="GO:0016788">
    <property type="term" value="F:hydrolase activity, acting on ester bonds"/>
    <property type="evidence" value="ECO:0007669"/>
    <property type="project" value="UniProtKB-ARBA"/>
</dbReference>
<feature type="domain" description="Serine aminopeptidase S33" evidence="4">
    <location>
        <begin position="54"/>
        <end position="280"/>
    </location>
</feature>
<dbReference type="Proteomes" id="UP001596461">
    <property type="component" value="Unassembled WGS sequence"/>
</dbReference>
<evidence type="ECO:0000256" key="1">
    <source>
        <dbReference type="ARBA" id="ARBA00022801"/>
    </source>
</evidence>
<evidence type="ECO:0000256" key="2">
    <source>
        <dbReference type="ARBA" id="ARBA00038115"/>
    </source>
</evidence>
<dbReference type="EMBL" id="JBHTAH010000021">
    <property type="protein sequence ID" value="MFC7071276.1"/>
    <property type="molecule type" value="Genomic_DNA"/>
</dbReference>
<dbReference type="RefSeq" id="WP_284031931.1">
    <property type="nucleotide sequence ID" value="NZ_CP126154.1"/>
</dbReference>
<dbReference type="InterPro" id="IPR050261">
    <property type="entry name" value="FrsA_esterase"/>
</dbReference>
<comment type="caution">
    <text evidence="5">The sequence shown here is derived from an EMBL/GenBank/DDBJ whole genome shotgun (WGS) entry which is preliminary data.</text>
</comment>
<feature type="region of interest" description="Disordered" evidence="3">
    <location>
        <begin position="1"/>
        <end position="22"/>
    </location>
</feature>
<name>A0ABD5WDS1_9EURY</name>
<dbReference type="Gene3D" id="3.40.50.1820">
    <property type="entry name" value="alpha/beta hydrolase"/>
    <property type="match status" value="1"/>
</dbReference>
<evidence type="ECO:0000259" key="4">
    <source>
        <dbReference type="Pfam" id="PF12146"/>
    </source>
</evidence>
<reference evidence="5 6" key="1">
    <citation type="journal article" date="2019" name="Int. J. Syst. Evol. Microbiol.">
        <title>The Global Catalogue of Microorganisms (GCM) 10K type strain sequencing project: providing services to taxonomists for standard genome sequencing and annotation.</title>
        <authorList>
            <consortium name="The Broad Institute Genomics Platform"/>
            <consortium name="The Broad Institute Genome Sequencing Center for Infectious Disease"/>
            <person name="Wu L."/>
            <person name="Ma J."/>
        </authorList>
    </citation>
    <scope>NUCLEOTIDE SEQUENCE [LARGE SCALE GENOMIC DNA]</scope>
    <source>
        <strain evidence="5 6">DT31</strain>
    </source>
</reference>
<dbReference type="AlphaFoldDB" id="A0ABD5WDS1"/>
<gene>
    <name evidence="5" type="ORF">ACFQL9_16645</name>
</gene>
<evidence type="ECO:0000313" key="5">
    <source>
        <dbReference type="EMBL" id="MFC7071276.1"/>
    </source>
</evidence>
<dbReference type="Pfam" id="PF12146">
    <property type="entry name" value="Hydrolase_4"/>
    <property type="match status" value="1"/>
</dbReference>
<organism evidence="5 6">
    <name type="scientific">Halobaculum lipolyticum</name>
    <dbReference type="NCBI Taxonomy" id="3032001"/>
    <lineage>
        <taxon>Archaea</taxon>
        <taxon>Methanobacteriati</taxon>
        <taxon>Methanobacteriota</taxon>
        <taxon>Stenosarchaea group</taxon>
        <taxon>Halobacteria</taxon>
        <taxon>Halobacteriales</taxon>
        <taxon>Haloferacaceae</taxon>
        <taxon>Halobaculum</taxon>
    </lineage>
</organism>
<keyword evidence="1 5" id="KW-0378">Hydrolase</keyword>
<dbReference type="GeneID" id="81123747"/>
<feature type="compositionally biased region" description="Basic and acidic residues" evidence="3">
    <location>
        <begin position="7"/>
        <end position="22"/>
    </location>
</feature>
<comment type="similarity">
    <text evidence="2">Belongs to the AB hydrolase superfamily. FUS2 hydrolase family.</text>
</comment>
<accession>A0ABD5WDS1</accession>
<dbReference type="InterPro" id="IPR000073">
    <property type="entry name" value="AB_hydrolase_1"/>
</dbReference>
<keyword evidence="6" id="KW-1185">Reference proteome</keyword>
<dbReference type="PANTHER" id="PTHR22946:SF9">
    <property type="entry name" value="POLYKETIDE TRANSFERASE AF380"/>
    <property type="match status" value="1"/>
</dbReference>
<proteinExistence type="inferred from homology"/>